<comment type="caution">
    <text evidence="3">The sequence shown here is derived from an EMBL/GenBank/DDBJ whole genome shotgun (WGS) entry which is preliminary data.</text>
</comment>
<feature type="region of interest" description="Disordered" evidence="1">
    <location>
        <begin position="28"/>
        <end position="67"/>
    </location>
</feature>
<evidence type="ECO:0000313" key="3">
    <source>
        <dbReference type="EMBL" id="NDL70522.1"/>
    </source>
</evidence>
<dbReference type="InterPro" id="IPR027417">
    <property type="entry name" value="P-loop_NTPase"/>
</dbReference>
<dbReference type="Pfam" id="PF19263">
    <property type="entry name" value="DUF5906"/>
    <property type="match status" value="1"/>
</dbReference>
<name>A0A7C9K503_9GAMM</name>
<dbReference type="OrthoDB" id="110640at2"/>
<feature type="domain" description="NrS-1 polymerase-like helicase" evidence="2">
    <location>
        <begin position="202"/>
        <end position="310"/>
    </location>
</feature>
<dbReference type="SUPFAM" id="SSF52540">
    <property type="entry name" value="P-loop containing nucleoside triphosphate hydrolases"/>
    <property type="match status" value="1"/>
</dbReference>
<dbReference type="AlphaFoldDB" id="A0A7C9K503"/>
<accession>A0A7C9K503</accession>
<organism evidence="3 4">
    <name type="scientific">Vreelandella alkaliphila</name>
    <dbReference type="NCBI Taxonomy" id="272774"/>
    <lineage>
        <taxon>Bacteria</taxon>
        <taxon>Pseudomonadati</taxon>
        <taxon>Pseudomonadota</taxon>
        <taxon>Gammaproteobacteria</taxon>
        <taxon>Oceanospirillales</taxon>
        <taxon>Halomonadaceae</taxon>
        <taxon>Vreelandella</taxon>
    </lineage>
</organism>
<feature type="compositionally biased region" description="Polar residues" evidence="1">
    <location>
        <begin position="46"/>
        <end position="56"/>
    </location>
</feature>
<dbReference type="Proteomes" id="UP000480312">
    <property type="component" value="Unassembled WGS sequence"/>
</dbReference>
<proteinExistence type="predicted"/>
<evidence type="ECO:0000256" key="1">
    <source>
        <dbReference type="SAM" id="MobiDB-lite"/>
    </source>
</evidence>
<gene>
    <name evidence="3" type="ORF">GPL32_08360</name>
</gene>
<dbReference type="RefSeq" id="WP_162218412.1">
    <property type="nucleotide sequence ID" value="NZ_JAAEHK010000009.1"/>
</dbReference>
<protein>
    <recommendedName>
        <fullName evidence="2">NrS-1 polymerase-like helicase domain-containing protein</fullName>
    </recommendedName>
</protein>
<sequence length="489" mass="56077">MADWNDLHVAEGLDAVRQQLFSALEAANDSSQPLPIAPSLECGTSEIGQGQDSAPTHTPDGQGESQYGVRIRKDDMLRHFRLIYGTDLIWDGMRGKLIRVPHVREAVGRETFKEWQDHPWRMIAEDVVFDPTEEVDPRLNVNLYDGFKMTPDERGADGCELIRAHIYRLCGKREEEFWWLMKWMALPLQQPGTKMASAVLVHGAEGTGKSLLFEGILKRIYGEYGVTIGQAQLESQFTGWQSRRLFALAEEVVSRAEKAHYKGVLKHVVTGDELQINEKNMPLRSEQNHVNFVFLSNSTVPLELDLGDRRYFVLHVEDVPPADYFEKLADEIDQGGVEAFYHYLLNLPLDDFKPHTKPPLSEAKQRLIDSSLSPARFFIHEWRNGDIPDLPYGVVAVPDLWKAFLRWCENTNEFKTKQRWFCDEVARDMLRDRRDIRYPASSGDFKTTRLFVPPEYADKIGKKGWPDFAAEQARAFRFRVEVKHEGAGV</sequence>
<evidence type="ECO:0000259" key="2">
    <source>
        <dbReference type="Pfam" id="PF19263"/>
    </source>
</evidence>
<dbReference type="Gene3D" id="3.40.50.300">
    <property type="entry name" value="P-loop containing nucleotide triphosphate hydrolases"/>
    <property type="match status" value="1"/>
</dbReference>
<evidence type="ECO:0000313" key="4">
    <source>
        <dbReference type="Proteomes" id="UP000480312"/>
    </source>
</evidence>
<dbReference type="EMBL" id="JAAEHK010000009">
    <property type="protein sequence ID" value="NDL70522.1"/>
    <property type="molecule type" value="Genomic_DNA"/>
</dbReference>
<dbReference type="InterPro" id="IPR045455">
    <property type="entry name" value="NrS-1_pol-like_helicase"/>
</dbReference>
<reference evidence="3 4" key="1">
    <citation type="submission" date="2020-01" db="EMBL/GenBank/DDBJ databases">
        <title>Whole genome sequencing of Halomonas alkaliphila strain LS44.</title>
        <authorList>
            <person name="Kumar S."/>
            <person name="Paul D."/>
            <person name="Shouche Y."/>
            <person name="Suryavanshi M.V."/>
        </authorList>
    </citation>
    <scope>NUCLEOTIDE SEQUENCE [LARGE SCALE GENOMIC DNA]</scope>
    <source>
        <strain evidence="3 4">LS44</strain>
    </source>
</reference>